<dbReference type="Proteomes" id="UP000372533">
    <property type="component" value="Unassembled WGS sequence"/>
</dbReference>
<sequence>MIYIIEILKISVINIFCFIGIFIVFGLIFSITENLNNKFIFSSFGKTGIIVTGAIGTFVHELSHLIMCLIFMHKINSVKFFRPIESKNDGILGYVSHSYKKDNLYQSIGNFFIGIAPIIGGTIMIILIFKILLPDSYMKVTQNIDLKLYVSMINNLNINGFIHIILGDISNFIRIMLLTPSVYSLKYFIFMFLMYSISTHMSLSSADLKNSLNGLSFIVIVIFVISSITYLFGFDNLNISSLIVKYNIFISFFMAIGFIFSIVTLIISYILSLVSPFKNFS</sequence>
<dbReference type="EMBL" id="CAADAN010000003">
    <property type="protein sequence ID" value="VFD30667.1"/>
    <property type="molecule type" value="Genomic_DNA"/>
</dbReference>
<dbReference type="GeneID" id="66354318"/>
<evidence type="ECO:0000313" key="2">
    <source>
        <dbReference type="EMBL" id="CDS87172.1"/>
    </source>
</evidence>
<dbReference type="AlphaFoldDB" id="A0A031WEA8"/>
<feature type="transmembrane region" description="Helical" evidence="1">
    <location>
        <begin position="246"/>
        <end position="271"/>
    </location>
</feature>
<protein>
    <submittedName>
        <fullName evidence="3 7">Membrane protein</fullName>
    </submittedName>
</protein>
<keyword evidence="1" id="KW-0472">Membrane</keyword>
<evidence type="ECO:0000313" key="7">
    <source>
        <dbReference type="EMBL" id="VFD30667.1"/>
    </source>
</evidence>
<feature type="transmembrane region" description="Helical" evidence="1">
    <location>
        <begin position="152"/>
        <end position="173"/>
    </location>
</feature>
<evidence type="ECO:0000313" key="5">
    <source>
        <dbReference type="EMBL" id="HBH1541875.1"/>
    </source>
</evidence>
<organism evidence="3">
    <name type="scientific">Clostridioides difficile</name>
    <name type="common">Peptoclostridium difficile</name>
    <dbReference type="NCBI Taxonomy" id="1496"/>
    <lineage>
        <taxon>Bacteria</taxon>
        <taxon>Bacillati</taxon>
        <taxon>Bacillota</taxon>
        <taxon>Clostridia</taxon>
        <taxon>Peptostreptococcales</taxon>
        <taxon>Peptostreptococcaceae</taxon>
        <taxon>Clostridioides</taxon>
    </lineage>
</organism>
<evidence type="ECO:0000313" key="4">
    <source>
        <dbReference type="EMBL" id="CDT10116.1"/>
    </source>
</evidence>
<dbReference type="OMA" id="KVMKYNM"/>
<feature type="transmembrane region" description="Helical" evidence="1">
    <location>
        <begin position="108"/>
        <end position="132"/>
    </location>
</feature>
<dbReference type="EMBL" id="LK932517">
    <property type="protein sequence ID" value="CDS87860.1"/>
    <property type="molecule type" value="Genomic_DNA"/>
</dbReference>
<dbReference type="PATRIC" id="fig|1496.1373.peg.1384"/>
<evidence type="ECO:0000313" key="6">
    <source>
        <dbReference type="EMBL" id="SJR96105.1"/>
    </source>
</evidence>
<dbReference type="Proteomes" id="UP000189137">
    <property type="component" value="Unassembled WGS sequence"/>
</dbReference>
<reference evidence="8 10" key="3">
    <citation type="submission" date="2019-04" db="EMBL/GenBank/DDBJ databases">
        <authorList>
            <consortium name="Pathogen Informatics"/>
        </authorList>
    </citation>
    <scope>NUCLEOTIDE SEQUENCE [LARGE SCALE GENOMIC DNA]</scope>
    <source>
        <strain evidence="11">clo34</strain>
        <strain evidence="7">Clo34</strain>
        <strain evidence="10">tl291</strain>
        <strain evidence="8">Tl291</strain>
        <strain evidence="6 9">VRECD0157</strain>
    </source>
</reference>
<dbReference type="RefSeq" id="WP_003435340.1">
    <property type="nucleotide sequence ID" value="NZ_AP031492.1"/>
</dbReference>
<feature type="transmembrane region" description="Helical" evidence="1">
    <location>
        <begin position="49"/>
        <end position="72"/>
    </location>
</feature>
<dbReference type="EMBL" id="DAEPXK010000010">
    <property type="protein sequence ID" value="HBH1541875.1"/>
    <property type="molecule type" value="Genomic_DNA"/>
</dbReference>
<proteinExistence type="predicted"/>
<feature type="transmembrane region" description="Helical" evidence="1">
    <location>
        <begin position="185"/>
        <end position="203"/>
    </location>
</feature>
<feature type="transmembrane region" description="Helical" evidence="1">
    <location>
        <begin position="215"/>
        <end position="234"/>
    </location>
</feature>
<keyword evidence="1" id="KW-1133">Transmembrane helix</keyword>
<feature type="transmembrane region" description="Helical" evidence="1">
    <location>
        <begin position="7"/>
        <end position="29"/>
    </location>
</feature>
<dbReference type="EMBL" id="LK932972">
    <property type="protein sequence ID" value="CDT10116.1"/>
    <property type="molecule type" value="Genomic_DNA"/>
</dbReference>
<evidence type="ECO:0000313" key="11">
    <source>
        <dbReference type="Proteomes" id="UP000411588"/>
    </source>
</evidence>
<evidence type="ECO:0000313" key="8">
    <source>
        <dbReference type="EMBL" id="VHX93822.1"/>
    </source>
</evidence>
<dbReference type="EMBL" id="FUPS01000002">
    <property type="protein sequence ID" value="SJR96105.1"/>
    <property type="molecule type" value="Genomic_DNA"/>
</dbReference>
<name>A0A031WEA8_CLODI</name>
<gene>
    <name evidence="4" type="ORF">BN1095_310064</name>
    <name evidence="3" type="ORF">BN1096_630070</name>
    <name evidence="2" type="ORF">BN1097_620067</name>
    <name evidence="5" type="ORF">KRM00_001351</name>
    <name evidence="8" type="ORF">SAMEA1402366_00342</name>
    <name evidence="7" type="ORF">SAMEA1402399_01187</name>
    <name evidence="6" type="ORF">SAMEA3375112_00853</name>
</gene>
<dbReference type="EMBL" id="CAAJVP010000001">
    <property type="protein sequence ID" value="VHX93822.1"/>
    <property type="molecule type" value="Genomic_DNA"/>
</dbReference>
<dbReference type="EMBL" id="LK932401">
    <property type="protein sequence ID" value="CDS87172.1"/>
    <property type="molecule type" value="Genomic_DNA"/>
</dbReference>
<dbReference type="KEGG" id="pdf:CD630DERM_19330"/>
<evidence type="ECO:0000313" key="10">
    <source>
        <dbReference type="Proteomes" id="UP000372533"/>
    </source>
</evidence>
<dbReference type="Proteomes" id="UP000411588">
    <property type="component" value="Unassembled WGS sequence"/>
</dbReference>
<reference evidence="5" key="4">
    <citation type="submission" date="2021-06" db="EMBL/GenBank/DDBJ databases">
        <authorList>
            <consortium name="NCBI Pathogen Detection Project"/>
        </authorList>
    </citation>
    <scope>NUCLEOTIDE SEQUENCE</scope>
    <source>
        <strain evidence="5">HN1000</strain>
    </source>
</reference>
<accession>A0A031WEA8</accession>
<reference evidence="5" key="2">
    <citation type="journal article" date="2018" name="Genome Biol.">
        <title>SKESA: strategic k-mer extension for scrupulous assemblies.</title>
        <authorList>
            <person name="Souvorov A."/>
            <person name="Agarwala R."/>
            <person name="Lipman D.J."/>
        </authorList>
    </citation>
    <scope>NUCLEOTIDE SEQUENCE</scope>
    <source>
        <strain evidence="5">HN1000</strain>
    </source>
</reference>
<reference evidence="3" key="1">
    <citation type="submission" date="2014-07" db="EMBL/GenBank/DDBJ databases">
        <authorList>
            <person name="Monot Marc"/>
        </authorList>
    </citation>
    <scope>NUCLEOTIDE SEQUENCE</scope>
    <source>
        <strain evidence="4">7032989</strain>
        <strain evidence="2">7032994</strain>
    </source>
</reference>
<dbReference type="Proteomes" id="UP000878956">
    <property type="component" value="Unassembled WGS sequence"/>
</dbReference>
<keyword evidence="1" id="KW-0812">Transmembrane</keyword>
<evidence type="ECO:0000313" key="9">
    <source>
        <dbReference type="Proteomes" id="UP000189137"/>
    </source>
</evidence>
<evidence type="ECO:0000313" key="3">
    <source>
        <dbReference type="EMBL" id="CDS87860.1"/>
    </source>
</evidence>
<evidence type="ECO:0000256" key="1">
    <source>
        <dbReference type="SAM" id="Phobius"/>
    </source>
</evidence>